<dbReference type="EMBL" id="CYKH01001892">
    <property type="protein sequence ID" value="CUG91138.1"/>
    <property type="molecule type" value="Genomic_DNA"/>
</dbReference>
<feature type="region of interest" description="Disordered" evidence="1">
    <location>
        <begin position="35"/>
        <end position="62"/>
    </location>
</feature>
<dbReference type="Proteomes" id="UP000051952">
    <property type="component" value="Unassembled WGS sequence"/>
</dbReference>
<dbReference type="AlphaFoldDB" id="A0A0S4JLY3"/>
<reference evidence="3" key="1">
    <citation type="submission" date="2015-09" db="EMBL/GenBank/DDBJ databases">
        <authorList>
            <consortium name="Pathogen Informatics"/>
        </authorList>
    </citation>
    <scope>NUCLEOTIDE SEQUENCE [LARGE SCALE GENOMIC DNA]</scope>
    <source>
        <strain evidence="3">Lake Konstanz</strain>
    </source>
</reference>
<gene>
    <name evidence="2" type="ORF">BSAL_30390</name>
</gene>
<evidence type="ECO:0000313" key="2">
    <source>
        <dbReference type="EMBL" id="CUG91138.1"/>
    </source>
</evidence>
<keyword evidence="3" id="KW-1185">Reference proteome</keyword>
<protein>
    <submittedName>
        <fullName evidence="2">Uncharacterized protein</fullName>
    </submittedName>
</protein>
<feature type="region of interest" description="Disordered" evidence="1">
    <location>
        <begin position="103"/>
        <end position="144"/>
    </location>
</feature>
<feature type="region of interest" description="Disordered" evidence="1">
    <location>
        <begin position="209"/>
        <end position="232"/>
    </location>
</feature>
<feature type="compositionally biased region" description="Polar residues" evidence="1">
    <location>
        <begin position="365"/>
        <end position="375"/>
    </location>
</feature>
<feature type="compositionally biased region" description="Gly residues" evidence="1">
    <location>
        <begin position="166"/>
        <end position="175"/>
    </location>
</feature>
<feature type="compositionally biased region" description="Polar residues" evidence="1">
    <location>
        <begin position="345"/>
        <end position="356"/>
    </location>
</feature>
<evidence type="ECO:0000313" key="3">
    <source>
        <dbReference type="Proteomes" id="UP000051952"/>
    </source>
</evidence>
<feature type="compositionally biased region" description="Polar residues" evidence="1">
    <location>
        <begin position="129"/>
        <end position="144"/>
    </location>
</feature>
<organism evidence="2 3">
    <name type="scientific">Bodo saltans</name>
    <name type="common">Flagellated protozoan</name>
    <dbReference type="NCBI Taxonomy" id="75058"/>
    <lineage>
        <taxon>Eukaryota</taxon>
        <taxon>Discoba</taxon>
        <taxon>Euglenozoa</taxon>
        <taxon>Kinetoplastea</taxon>
        <taxon>Metakinetoplastina</taxon>
        <taxon>Eubodonida</taxon>
        <taxon>Bodonidae</taxon>
        <taxon>Bodo</taxon>
    </lineage>
</organism>
<accession>A0A0S4JLY3</accession>
<name>A0A0S4JLY3_BODSA</name>
<sequence>MGSSCSLPRLCCLDDSTAAPQHASAETVYEACPSLNGPARSDIPPSFRGGSERSSLNGGGNRVLSPIAPTLMTSMVAQEGCLRQQWSKPNLRVDLSETTTMVHSPVAHPNDGAAGGGGGDRSSRSSGSTVELQQHNLPVRSSSPPVLKLVYPQRHNPLTVSAVGNNNGGGGGAGSSAGVMSSFHLPQPPPVPPSTTPTRSVTSRYSYHSAKPPLSRQMSSLQSMPNDDRVTSSSVTTIHGQMFEWGGALYGGGGADDTASIAHSQSQRATIFLPPPTPSEDGRRSLVAFHVPRNSTPLTAVGPTLPPVLFSTADADDIASHPHHTDSGVWGIPNRSTTDSLQSVHRRSTAASSQWGGSYAAGSFDHNSNNNNAFSLPTFRPA</sequence>
<proteinExistence type="predicted"/>
<feature type="region of interest" description="Disordered" evidence="1">
    <location>
        <begin position="345"/>
        <end position="382"/>
    </location>
</feature>
<dbReference type="VEuPathDB" id="TriTrypDB:BSAL_30390"/>
<feature type="compositionally biased region" description="Polar residues" evidence="1">
    <location>
        <begin position="216"/>
        <end position="232"/>
    </location>
</feature>
<evidence type="ECO:0000256" key="1">
    <source>
        <dbReference type="SAM" id="MobiDB-lite"/>
    </source>
</evidence>
<feature type="region of interest" description="Disordered" evidence="1">
    <location>
        <begin position="161"/>
        <end position="182"/>
    </location>
</feature>